<protein>
    <recommendedName>
        <fullName evidence="3">HEAT repeat domain-containing protein</fullName>
    </recommendedName>
</protein>
<proteinExistence type="predicted"/>
<dbReference type="AlphaFoldDB" id="A0A6J4VDL7"/>
<evidence type="ECO:0008006" key="3">
    <source>
        <dbReference type="Google" id="ProtNLM"/>
    </source>
</evidence>
<gene>
    <name evidence="2" type="ORF">AVDCRST_MAG87-2850</name>
</gene>
<evidence type="ECO:0000256" key="1">
    <source>
        <dbReference type="SAM" id="MobiDB-lite"/>
    </source>
</evidence>
<sequence>MARARATGTPPKTGRKPSVHAEASGQIAALTALDGDPAAQRAEAIRLVETSRHPGIVRAALLVLQHAEDPALRPLMHATYDRYDGAPERNDSGGIVRAAIVRTLQPIVHPDDEPLLHRALRSYQMLGLYELCAELRTAGLLALNDLDPDVAALYAARFLTDPRNSNAGEPALSAIRLLAAQQNLGPVLSVASWDTVASFSGGNGEIIGEALRNLTGLPVSMVPLLIERHRHSEDEQVLLGLYDLLLAHPARATWHDEIADFLRTTPLLDLYGLVATQIVVTRDEALIGALRDLAATEREPRRAELLAHALEHA</sequence>
<reference evidence="2" key="1">
    <citation type="submission" date="2020-02" db="EMBL/GenBank/DDBJ databases">
        <authorList>
            <person name="Meier V. D."/>
        </authorList>
    </citation>
    <scope>NUCLEOTIDE SEQUENCE</scope>
    <source>
        <strain evidence="2">AVDCRST_MAG87</strain>
    </source>
</reference>
<organism evidence="2">
    <name type="scientific">uncultured Thermomicrobiales bacterium</name>
    <dbReference type="NCBI Taxonomy" id="1645740"/>
    <lineage>
        <taxon>Bacteria</taxon>
        <taxon>Pseudomonadati</taxon>
        <taxon>Thermomicrobiota</taxon>
        <taxon>Thermomicrobia</taxon>
        <taxon>Thermomicrobiales</taxon>
        <taxon>environmental samples</taxon>
    </lineage>
</organism>
<evidence type="ECO:0000313" key="2">
    <source>
        <dbReference type="EMBL" id="CAA9575692.1"/>
    </source>
</evidence>
<dbReference type="EMBL" id="CADCWJ010000627">
    <property type="protein sequence ID" value="CAA9575692.1"/>
    <property type="molecule type" value="Genomic_DNA"/>
</dbReference>
<accession>A0A6J4VDL7</accession>
<feature type="region of interest" description="Disordered" evidence="1">
    <location>
        <begin position="1"/>
        <end position="23"/>
    </location>
</feature>
<name>A0A6J4VDL7_9BACT</name>